<protein>
    <recommendedName>
        <fullName evidence="1">Polysaccharide pyruvyl transferase domain-containing protein</fullName>
    </recommendedName>
</protein>
<evidence type="ECO:0000313" key="3">
    <source>
        <dbReference type="Proteomes" id="UP000326336"/>
    </source>
</evidence>
<reference evidence="2 3" key="1">
    <citation type="journal article" date="2019" name="Int. J. Syst. Evol. Microbiol.">
        <title>Bifidobacterium jacchi sp. nov., isolated from the faeces of a baby common marmoset (Callithrix jacchus).</title>
        <authorList>
            <person name="Modesto M."/>
            <person name="Watanabe K."/>
            <person name="Arita M."/>
            <person name="Satti M."/>
            <person name="Oki K."/>
            <person name="Sciavilla P."/>
            <person name="Patavino C."/>
            <person name="Camma C."/>
            <person name="Michelini S."/>
            <person name="Sgorbati B."/>
            <person name="Mattarelli P."/>
        </authorList>
    </citation>
    <scope>NUCLEOTIDE SEQUENCE [LARGE SCALE GENOMIC DNA]</scope>
    <source>
        <strain evidence="2 3">MRM 9.3</strain>
    </source>
</reference>
<name>A0A5N5RL71_9BIFI</name>
<organism evidence="2 3">
    <name type="scientific">Bifidobacterium jacchi</name>
    <dbReference type="NCBI Taxonomy" id="2490545"/>
    <lineage>
        <taxon>Bacteria</taxon>
        <taxon>Bacillati</taxon>
        <taxon>Actinomycetota</taxon>
        <taxon>Actinomycetes</taxon>
        <taxon>Bifidobacteriales</taxon>
        <taxon>Bifidobacteriaceae</taxon>
        <taxon>Bifidobacterium</taxon>
    </lineage>
</organism>
<dbReference type="EMBL" id="RQSP01000010">
    <property type="protein sequence ID" value="KAB5607521.1"/>
    <property type="molecule type" value="Genomic_DNA"/>
</dbReference>
<dbReference type="Proteomes" id="UP000326336">
    <property type="component" value="Unassembled WGS sequence"/>
</dbReference>
<accession>A0A5N5RL71</accession>
<dbReference type="AlphaFoldDB" id="A0A5N5RL71"/>
<feature type="domain" description="Polysaccharide pyruvyl transferase" evidence="1">
    <location>
        <begin position="43"/>
        <end position="287"/>
    </location>
</feature>
<comment type="caution">
    <text evidence="2">The sequence shown here is derived from an EMBL/GenBank/DDBJ whole genome shotgun (WGS) entry which is preliminary data.</text>
</comment>
<dbReference type="OrthoDB" id="5242601at2"/>
<dbReference type="Pfam" id="PF04230">
    <property type="entry name" value="PS_pyruv_trans"/>
    <property type="match status" value="1"/>
</dbReference>
<gene>
    <name evidence="2" type="ORF">EHS19_04200</name>
</gene>
<evidence type="ECO:0000313" key="2">
    <source>
        <dbReference type="EMBL" id="KAB5607521.1"/>
    </source>
</evidence>
<keyword evidence="3" id="KW-1185">Reference proteome</keyword>
<evidence type="ECO:0000259" key="1">
    <source>
        <dbReference type="Pfam" id="PF04230"/>
    </source>
</evidence>
<dbReference type="RefSeq" id="WP_151916540.1">
    <property type="nucleotide sequence ID" value="NZ_RQSP01000010.1"/>
</dbReference>
<sequence length="350" mass="41496">MIHIIHRMASIAANEKQICSIKHAIRTRQGHNIFVFGSPYHSNLGDQAQSYCIERWANRNYPEYQVFIFDTQFITFHKYQLLSMVRKEIQPTDKIFLHSGYHTTDLYMLEENMQRHVVQMFPDMRIVILPQTIFYKKPNEAVIAERIYNAHPNLHFLCRDDVSYEKAQQMFPHAHLLKFPDIVTTMIGTQHYDHERKGILLVMRNDKEAFYKPEQIQQLKSNLSDIDVVEQTDTTVDLDARYIIAHRQEVLEKTWDNYSRYRVIITDRYHGTIFSLVAGTPVLVLSSTDHKLSSGVKWFPPEFSQYVKFIPELRDIKPNIEQIYNTDLDYYLPPYFEDNYYTKLKTLIGD</sequence>
<dbReference type="InterPro" id="IPR007345">
    <property type="entry name" value="Polysacch_pyruvyl_Trfase"/>
</dbReference>
<proteinExistence type="predicted"/>